<feature type="compositionally biased region" description="Polar residues" evidence="1">
    <location>
        <begin position="1"/>
        <end position="11"/>
    </location>
</feature>
<keyword evidence="3" id="KW-1185">Reference proteome</keyword>
<dbReference type="EMBL" id="JACEIK010009835">
    <property type="protein sequence ID" value="MCE3214737.1"/>
    <property type="molecule type" value="Genomic_DNA"/>
</dbReference>
<reference evidence="2 3" key="1">
    <citation type="journal article" date="2021" name="BMC Genomics">
        <title>Datura genome reveals duplications of psychoactive alkaloid biosynthetic genes and high mutation rate following tissue culture.</title>
        <authorList>
            <person name="Rajewski A."/>
            <person name="Carter-House D."/>
            <person name="Stajich J."/>
            <person name="Litt A."/>
        </authorList>
    </citation>
    <scope>NUCLEOTIDE SEQUENCE [LARGE SCALE GENOMIC DNA]</scope>
    <source>
        <strain evidence="2">AR-01</strain>
    </source>
</reference>
<gene>
    <name evidence="2" type="ORF">HAX54_053174</name>
</gene>
<comment type="caution">
    <text evidence="2">The sequence shown here is derived from an EMBL/GenBank/DDBJ whole genome shotgun (WGS) entry which is preliminary data.</text>
</comment>
<dbReference type="Proteomes" id="UP000823775">
    <property type="component" value="Unassembled WGS sequence"/>
</dbReference>
<proteinExistence type="predicted"/>
<sequence length="74" mass="7916">MIQLKAETTTPKMDHFKNERSVSDEGSAEAESNGDDPPTDTLGKGNNDAEKPGEDDTNAEESGDKDSATEESNE</sequence>
<evidence type="ECO:0000256" key="1">
    <source>
        <dbReference type="SAM" id="MobiDB-lite"/>
    </source>
</evidence>
<evidence type="ECO:0000313" key="2">
    <source>
        <dbReference type="EMBL" id="MCE3214737.1"/>
    </source>
</evidence>
<evidence type="ECO:0000313" key="3">
    <source>
        <dbReference type="Proteomes" id="UP000823775"/>
    </source>
</evidence>
<accession>A0ABS8WPC8</accession>
<organism evidence="2 3">
    <name type="scientific">Datura stramonium</name>
    <name type="common">Jimsonweed</name>
    <name type="synonym">Common thornapple</name>
    <dbReference type="NCBI Taxonomy" id="4076"/>
    <lineage>
        <taxon>Eukaryota</taxon>
        <taxon>Viridiplantae</taxon>
        <taxon>Streptophyta</taxon>
        <taxon>Embryophyta</taxon>
        <taxon>Tracheophyta</taxon>
        <taxon>Spermatophyta</taxon>
        <taxon>Magnoliopsida</taxon>
        <taxon>eudicotyledons</taxon>
        <taxon>Gunneridae</taxon>
        <taxon>Pentapetalae</taxon>
        <taxon>asterids</taxon>
        <taxon>lamiids</taxon>
        <taxon>Solanales</taxon>
        <taxon>Solanaceae</taxon>
        <taxon>Solanoideae</taxon>
        <taxon>Datureae</taxon>
        <taxon>Datura</taxon>
    </lineage>
</organism>
<protein>
    <submittedName>
        <fullName evidence="2">Uncharacterized protein</fullName>
    </submittedName>
</protein>
<feature type="compositionally biased region" description="Acidic residues" evidence="1">
    <location>
        <begin position="26"/>
        <end position="38"/>
    </location>
</feature>
<feature type="compositionally biased region" description="Basic and acidic residues" evidence="1">
    <location>
        <begin position="12"/>
        <end position="23"/>
    </location>
</feature>
<feature type="region of interest" description="Disordered" evidence="1">
    <location>
        <begin position="1"/>
        <end position="74"/>
    </location>
</feature>
<name>A0ABS8WPC8_DATST</name>